<evidence type="ECO:0000256" key="4">
    <source>
        <dbReference type="ARBA" id="ARBA00023242"/>
    </source>
</evidence>
<name>A0A6P5WID9_DURZI</name>
<accession>A0A6P5WID9</accession>
<dbReference type="KEGG" id="dzi:111275055"/>
<keyword evidence="1" id="KW-0805">Transcription regulation</keyword>
<evidence type="ECO:0000259" key="5">
    <source>
        <dbReference type="PROSITE" id="PS51005"/>
    </source>
</evidence>
<evidence type="ECO:0000313" key="6">
    <source>
        <dbReference type="Proteomes" id="UP000515121"/>
    </source>
</evidence>
<reference evidence="7" key="1">
    <citation type="submission" date="2025-08" db="UniProtKB">
        <authorList>
            <consortium name="RefSeq"/>
        </authorList>
    </citation>
    <scope>IDENTIFICATION</scope>
    <source>
        <tissue evidence="7">Fruit stalk</tissue>
    </source>
</reference>
<proteinExistence type="predicted"/>
<keyword evidence="6" id="KW-1185">Reference proteome</keyword>
<evidence type="ECO:0000313" key="7">
    <source>
        <dbReference type="RefSeq" id="XP_022715890.1"/>
    </source>
</evidence>
<keyword evidence="2" id="KW-0238">DNA-binding</keyword>
<keyword evidence="4" id="KW-0539">Nucleus</keyword>
<dbReference type="OrthoDB" id="1848022at2759"/>
<dbReference type="PROSITE" id="PS51005">
    <property type="entry name" value="NAC"/>
    <property type="match status" value="1"/>
</dbReference>
<dbReference type="Proteomes" id="UP000515121">
    <property type="component" value="Unplaced"/>
</dbReference>
<protein>
    <submittedName>
        <fullName evidence="7">Protein CUP-SHAPED COTYLEDON 2-like</fullName>
    </submittedName>
</protein>
<dbReference type="PANTHER" id="PTHR31719">
    <property type="entry name" value="NAC TRANSCRIPTION FACTOR 56"/>
    <property type="match status" value="1"/>
</dbReference>
<feature type="domain" description="NAC" evidence="5">
    <location>
        <begin position="13"/>
        <end position="166"/>
    </location>
</feature>
<dbReference type="GeneID" id="111275055"/>
<dbReference type="AlphaFoldDB" id="A0A6P5WID9"/>
<dbReference type="InterPro" id="IPR003441">
    <property type="entry name" value="NAC-dom"/>
</dbReference>
<keyword evidence="3" id="KW-0804">Transcription</keyword>
<dbReference type="RefSeq" id="XP_022715890.1">
    <property type="nucleotide sequence ID" value="XM_022860155.1"/>
</dbReference>
<dbReference type="Pfam" id="PF02365">
    <property type="entry name" value="NAM"/>
    <property type="match status" value="1"/>
</dbReference>
<gene>
    <name evidence="7" type="primary">LOC111275055</name>
</gene>
<sequence length="173" mass="20378">MEDQDDDFGDQYLPVGYRFVPTDEELVSHYLINRVFCKPVPASVFQEINASELYSQPPKSSVQFSSGEREWFFFIHKDGNFDDEQHKTLFRMVGDGLGFWRSNGEKPLFDTSGNVVAFKIHLTYFSGCLSKAKKTHWRMDEYRLPIQFYTLHNSKEEWALGRLTRGRDYNFDF</sequence>
<dbReference type="GO" id="GO:0048731">
    <property type="term" value="P:system development"/>
    <property type="evidence" value="ECO:0007669"/>
    <property type="project" value="TreeGrafter"/>
</dbReference>
<organism evidence="6 7">
    <name type="scientific">Durio zibethinus</name>
    <name type="common">Durian</name>
    <dbReference type="NCBI Taxonomy" id="66656"/>
    <lineage>
        <taxon>Eukaryota</taxon>
        <taxon>Viridiplantae</taxon>
        <taxon>Streptophyta</taxon>
        <taxon>Embryophyta</taxon>
        <taxon>Tracheophyta</taxon>
        <taxon>Spermatophyta</taxon>
        <taxon>Magnoliopsida</taxon>
        <taxon>eudicotyledons</taxon>
        <taxon>Gunneridae</taxon>
        <taxon>Pentapetalae</taxon>
        <taxon>rosids</taxon>
        <taxon>malvids</taxon>
        <taxon>Malvales</taxon>
        <taxon>Malvaceae</taxon>
        <taxon>Helicteroideae</taxon>
        <taxon>Durio</taxon>
    </lineage>
</organism>
<dbReference type="InterPro" id="IPR036093">
    <property type="entry name" value="NAC_dom_sf"/>
</dbReference>
<dbReference type="GO" id="GO:0003677">
    <property type="term" value="F:DNA binding"/>
    <property type="evidence" value="ECO:0007669"/>
    <property type="project" value="UniProtKB-KW"/>
</dbReference>
<dbReference type="GO" id="GO:0006355">
    <property type="term" value="P:regulation of DNA-templated transcription"/>
    <property type="evidence" value="ECO:0007669"/>
    <property type="project" value="InterPro"/>
</dbReference>
<dbReference type="Gene3D" id="2.170.150.80">
    <property type="entry name" value="NAC domain"/>
    <property type="match status" value="1"/>
</dbReference>
<evidence type="ECO:0000256" key="2">
    <source>
        <dbReference type="ARBA" id="ARBA00023125"/>
    </source>
</evidence>
<evidence type="ECO:0000256" key="3">
    <source>
        <dbReference type="ARBA" id="ARBA00023163"/>
    </source>
</evidence>
<dbReference type="SUPFAM" id="SSF101941">
    <property type="entry name" value="NAC domain"/>
    <property type="match status" value="1"/>
</dbReference>
<dbReference type="PANTHER" id="PTHR31719:SF123">
    <property type="entry name" value="NAC DOMAIN-CONTAINING PROTEIN"/>
    <property type="match status" value="1"/>
</dbReference>
<evidence type="ECO:0000256" key="1">
    <source>
        <dbReference type="ARBA" id="ARBA00023015"/>
    </source>
</evidence>